<feature type="region of interest" description="Disordered" evidence="1">
    <location>
        <begin position="184"/>
        <end position="317"/>
    </location>
</feature>
<dbReference type="InterPro" id="IPR010684">
    <property type="entry name" value="RNA_pol_II_trans_fac_SIII_A"/>
</dbReference>
<evidence type="ECO:0000313" key="2">
    <source>
        <dbReference type="EMBL" id="KAK0463884.1"/>
    </source>
</evidence>
<dbReference type="PANTHER" id="PTHR15141:SF76">
    <property type="entry name" value="TRANSCRIPTION ELONGATION FACTOR B POLYPEPTIDE 3"/>
    <property type="match status" value="1"/>
</dbReference>
<name>A0AA39NE09_ARMTA</name>
<feature type="compositionally biased region" description="Polar residues" evidence="1">
    <location>
        <begin position="203"/>
        <end position="212"/>
    </location>
</feature>
<comment type="caution">
    <text evidence="2">The sequence shown here is derived from an EMBL/GenBank/DDBJ whole genome shotgun (WGS) entry which is preliminary data.</text>
</comment>
<reference evidence="2" key="1">
    <citation type="submission" date="2023-06" db="EMBL/GenBank/DDBJ databases">
        <authorList>
            <consortium name="Lawrence Berkeley National Laboratory"/>
            <person name="Ahrendt S."/>
            <person name="Sahu N."/>
            <person name="Indic B."/>
            <person name="Wong-Bajracharya J."/>
            <person name="Merenyi Z."/>
            <person name="Ke H.-M."/>
            <person name="Monk M."/>
            <person name="Kocsube S."/>
            <person name="Drula E."/>
            <person name="Lipzen A."/>
            <person name="Balint B."/>
            <person name="Henrissat B."/>
            <person name="Andreopoulos B."/>
            <person name="Martin F.M."/>
            <person name="Harder C.B."/>
            <person name="Rigling D."/>
            <person name="Ford K.L."/>
            <person name="Foster G.D."/>
            <person name="Pangilinan J."/>
            <person name="Papanicolaou A."/>
            <person name="Barry K."/>
            <person name="LaButti K."/>
            <person name="Viragh M."/>
            <person name="Koriabine M."/>
            <person name="Yan M."/>
            <person name="Riley R."/>
            <person name="Champramary S."/>
            <person name="Plett K.L."/>
            <person name="Tsai I.J."/>
            <person name="Slot J."/>
            <person name="Sipos G."/>
            <person name="Plett J."/>
            <person name="Nagy L.G."/>
            <person name="Grigoriev I.V."/>
        </authorList>
    </citation>
    <scope>NUCLEOTIDE SEQUENCE</scope>
    <source>
        <strain evidence="2">CCBAS 213</strain>
    </source>
</reference>
<dbReference type="EMBL" id="JAUEPS010000007">
    <property type="protein sequence ID" value="KAK0463884.1"/>
    <property type="molecule type" value="Genomic_DNA"/>
</dbReference>
<keyword evidence="3" id="KW-1185">Reference proteome</keyword>
<evidence type="ECO:0000313" key="3">
    <source>
        <dbReference type="Proteomes" id="UP001175211"/>
    </source>
</evidence>
<dbReference type="AlphaFoldDB" id="A0AA39NE09"/>
<evidence type="ECO:0008006" key="4">
    <source>
        <dbReference type="Google" id="ProtNLM"/>
    </source>
</evidence>
<dbReference type="InterPro" id="IPR051870">
    <property type="entry name" value="Elongin-A_domain"/>
</dbReference>
<dbReference type="Proteomes" id="UP001175211">
    <property type="component" value="Unassembled WGS sequence"/>
</dbReference>
<dbReference type="Gene3D" id="6.10.250.3180">
    <property type="match status" value="1"/>
</dbReference>
<dbReference type="Pfam" id="PF06881">
    <property type="entry name" value="Elongin_A"/>
    <property type="match status" value="1"/>
</dbReference>
<accession>A0AA39NE09</accession>
<dbReference type="PANTHER" id="PTHR15141">
    <property type="entry name" value="TRANSCRIPTION ELONGATION FACTOR B POLYPEPTIDE 3"/>
    <property type="match status" value="1"/>
</dbReference>
<dbReference type="GO" id="GO:0006368">
    <property type="term" value="P:transcription elongation by RNA polymerase II"/>
    <property type="evidence" value="ECO:0007669"/>
    <property type="project" value="InterPro"/>
</dbReference>
<evidence type="ECO:0000256" key="1">
    <source>
        <dbReference type="SAM" id="MobiDB-lite"/>
    </source>
</evidence>
<gene>
    <name evidence="2" type="ORF">EV420DRAFT_1113174</name>
</gene>
<organism evidence="2 3">
    <name type="scientific">Armillaria tabescens</name>
    <name type="common">Ringless honey mushroom</name>
    <name type="synonym">Agaricus tabescens</name>
    <dbReference type="NCBI Taxonomy" id="1929756"/>
    <lineage>
        <taxon>Eukaryota</taxon>
        <taxon>Fungi</taxon>
        <taxon>Dikarya</taxon>
        <taxon>Basidiomycota</taxon>
        <taxon>Agaricomycotina</taxon>
        <taxon>Agaricomycetes</taxon>
        <taxon>Agaricomycetidae</taxon>
        <taxon>Agaricales</taxon>
        <taxon>Marasmiineae</taxon>
        <taxon>Physalacriaceae</taxon>
        <taxon>Desarmillaria</taxon>
    </lineage>
</organism>
<sequence>MAADFTTATKIPALVSYCQRVAGKHAEFIPTLGQELSLRYDLVKPILQQCEPHDLLRLERGSTRLQHNTQELWKILSIKKYSIQLQGYLSGEAPEPESWRDHYFVLQKAEAKHLEEVASRLRSQRLEHEQQKKEREVKITDRIPPQKRLRPWSGPSQPKTLMQKTYSEASKLHKNVYNARFTVKGKPISKPPSVPLLPTPSPNYASRVTVTTVKHRQPTSSSPPSSMGPNSRSSTTTSSTSSSEPTTYLPPLSPCKLSPDDCRPSPLFTEKTPEAVQRTALLNQTSPSPAPRPKKNPMTSMFMPKDRAYSQRPRISR</sequence>
<feature type="compositionally biased region" description="Pro residues" evidence="1">
    <location>
        <begin position="189"/>
        <end position="201"/>
    </location>
</feature>
<proteinExistence type="predicted"/>
<protein>
    <recommendedName>
        <fullName evidence="4">Elongin-A</fullName>
    </recommendedName>
</protein>
<dbReference type="GO" id="GO:0070449">
    <property type="term" value="C:elongin complex"/>
    <property type="evidence" value="ECO:0007669"/>
    <property type="project" value="InterPro"/>
</dbReference>
<dbReference type="GeneID" id="85349429"/>
<dbReference type="RefSeq" id="XP_060335194.1">
    <property type="nucleotide sequence ID" value="XM_060465881.1"/>
</dbReference>
<feature type="compositionally biased region" description="Low complexity" evidence="1">
    <location>
        <begin position="218"/>
        <end position="250"/>
    </location>
</feature>